<dbReference type="PANTHER" id="PTHR46669">
    <property type="entry name" value="LEUCINE-RICH PPR MOTIF-CONTAINING PROTEIN, MITOCHONDRIAL"/>
    <property type="match status" value="1"/>
</dbReference>
<dbReference type="Pfam" id="PF13812">
    <property type="entry name" value="PPR_3"/>
    <property type="match status" value="1"/>
</dbReference>
<proteinExistence type="predicted"/>
<organism evidence="2 3">
    <name type="scientific">Euphydryas editha</name>
    <name type="common">Edith's checkerspot</name>
    <dbReference type="NCBI Taxonomy" id="104508"/>
    <lineage>
        <taxon>Eukaryota</taxon>
        <taxon>Metazoa</taxon>
        <taxon>Ecdysozoa</taxon>
        <taxon>Arthropoda</taxon>
        <taxon>Hexapoda</taxon>
        <taxon>Insecta</taxon>
        <taxon>Pterygota</taxon>
        <taxon>Neoptera</taxon>
        <taxon>Endopterygota</taxon>
        <taxon>Lepidoptera</taxon>
        <taxon>Glossata</taxon>
        <taxon>Ditrysia</taxon>
        <taxon>Papilionoidea</taxon>
        <taxon>Nymphalidae</taxon>
        <taxon>Nymphalinae</taxon>
        <taxon>Euphydryas</taxon>
    </lineage>
</organism>
<dbReference type="InterPro" id="IPR002885">
    <property type="entry name" value="PPR_rpt"/>
</dbReference>
<evidence type="ECO:0000313" key="2">
    <source>
        <dbReference type="EMBL" id="CAH2108524.1"/>
    </source>
</evidence>
<dbReference type="GO" id="GO:0003730">
    <property type="term" value="F:mRNA 3'-UTR binding"/>
    <property type="evidence" value="ECO:0007669"/>
    <property type="project" value="TreeGrafter"/>
</dbReference>
<dbReference type="Proteomes" id="UP001153954">
    <property type="component" value="Unassembled WGS sequence"/>
</dbReference>
<comment type="caution">
    <text evidence="2">The sequence shown here is derived from an EMBL/GenBank/DDBJ whole genome shotgun (WGS) entry which is preliminary data.</text>
</comment>
<reference evidence="2" key="1">
    <citation type="submission" date="2022-03" db="EMBL/GenBank/DDBJ databases">
        <authorList>
            <person name="Tunstrom K."/>
        </authorList>
    </citation>
    <scope>NUCLEOTIDE SEQUENCE</scope>
</reference>
<gene>
    <name evidence="2" type="ORF">EEDITHA_LOCUS22452</name>
</gene>
<dbReference type="AlphaFoldDB" id="A0AAU9VAQ7"/>
<dbReference type="InterPro" id="IPR011990">
    <property type="entry name" value="TPR-like_helical_dom_sf"/>
</dbReference>
<dbReference type="Gene3D" id="1.25.40.10">
    <property type="entry name" value="Tetratricopeptide repeat domain"/>
    <property type="match status" value="1"/>
</dbReference>
<dbReference type="InterPro" id="IPR033490">
    <property type="entry name" value="LRP130"/>
</dbReference>
<name>A0AAU9VAQ7_EUPED</name>
<dbReference type="PANTHER" id="PTHR46669:SF1">
    <property type="entry name" value="LEUCINE-RICH PPR MOTIF-CONTAINING PROTEIN, MITOCHONDRIAL"/>
    <property type="match status" value="1"/>
</dbReference>
<protein>
    <submittedName>
        <fullName evidence="2">Uncharacterized protein</fullName>
    </submittedName>
</protein>
<sequence length="173" mass="19898">MSSLLRSTKFVRYFTGAARTLIINSSKNADANLLINPKALTAVNNVLLRDYATKKKESLEPLLQKLDLEVRRFGRITKRDIDEVFDELRAKNDITSSQSLLVIRCCGELVPEELPEQRTLLVQKIWNVLTERGVPMDVSHYNALLRVYIENEHPFSPAKFLEEMEKKGLQPNR</sequence>
<keyword evidence="3" id="KW-1185">Reference proteome</keyword>
<accession>A0AAU9VAQ7</accession>
<dbReference type="GO" id="GO:0070129">
    <property type="term" value="P:regulation of mitochondrial translation"/>
    <property type="evidence" value="ECO:0007669"/>
    <property type="project" value="TreeGrafter"/>
</dbReference>
<dbReference type="PROSITE" id="PS51375">
    <property type="entry name" value="PPR"/>
    <property type="match status" value="1"/>
</dbReference>
<dbReference type="GO" id="GO:0005634">
    <property type="term" value="C:nucleus"/>
    <property type="evidence" value="ECO:0007669"/>
    <property type="project" value="TreeGrafter"/>
</dbReference>
<dbReference type="EMBL" id="CAKOGL010000031">
    <property type="protein sequence ID" value="CAH2108524.1"/>
    <property type="molecule type" value="Genomic_DNA"/>
</dbReference>
<dbReference type="GO" id="GO:0005739">
    <property type="term" value="C:mitochondrion"/>
    <property type="evidence" value="ECO:0007669"/>
    <property type="project" value="TreeGrafter"/>
</dbReference>
<evidence type="ECO:0000256" key="1">
    <source>
        <dbReference type="PROSITE-ProRule" id="PRU00708"/>
    </source>
</evidence>
<evidence type="ECO:0000313" key="3">
    <source>
        <dbReference type="Proteomes" id="UP001153954"/>
    </source>
</evidence>
<feature type="repeat" description="PPR" evidence="1">
    <location>
        <begin position="137"/>
        <end position="171"/>
    </location>
</feature>